<dbReference type="EMBL" id="BQXS01012548">
    <property type="protein sequence ID" value="GKT24824.1"/>
    <property type="molecule type" value="Genomic_DNA"/>
</dbReference>
<name>A0ABQ5K446_9EUKA</name>
<feature type="region of interest" description="Disordered" evidence="2">
    <location>
        <begin position="733"/>
        <end position="757"/>
    </location>
</feature>
<feature type="coiled-coil region" evidence="1">
    <location>
        <begin position="495"/>
        <end position="574"/>
    </location>
</feature>
<protein>
    <submittedName>
        <fullName evidence="3">Uncharacterized protein</fullName>
    </submittedName>
</protein>
<feature type="coiled-coil region" evidence="1">
    <location>
        <begin position="1687"/>
        <end position="1766"/>
    </location>
</feature>
<keyword evidence="1" id="KW-0175">Coiled coil</keyword>
<gene>
    <name evidence="3" type="ORF">ADUPG1_012854</name>
</gene>
<feature type="coiled-coil region" evidence="1">
    <location>
        <begin position="290"/>
        <end position="317"/>
    </location>
</feature>
<evidence type="ECO:0000256" key="1">
    <source>
        <dbReference type="SAM" id="Coils"/>
    </source>
</evidence>
<keyword evidence="4" id="KW-1185">Reference proteome</keyword>
<dbReference type="Proteomes" id="UP001057375">
    <property type="component" value="Unassembled WGS sequence"/>
</dbReference>
<feature type="compositionally biased region" description="Basic and acidic residues" evidence="2">
    <location>
        <begin position="598"/>
        <end position="612"/>
    </location>
</feature>
<reference evidence="3" key="1">
    <citation type="submission" date="2022-03" db="EMBL/GenBank/DDBJ databases">
        <title>Draft genome sequence of Aduncisulcus paluster, a free-living microaerophilic Fornicata.</title>
        <authorList>
            <person name="Yuyama I."/>
            <person name="Kume K."/>
            <person name="Tamura T."/>
            <person name="Inagaki Y."/>
            <person name="Hashimoto T."/>
        </authorList>
    </citation>
    <scope>NUCLEOTIDE SEQUENCE</scope>
    <source>
        <strain evidence="3">NY0171</strain>
    </source>
</reference>
<comment type="caution">
    <text evidence="3">The sequence shown here is derived from an EMBL/GenBank/DDBJ whole genome shotgun (WGS) entry which is preliminary data.</text>
</comment>
<feature type="coiled-coil region" evidence="1">
    <location>
        <begin position="1041"/>
        <end position="1083"/>
    </location>
</feature>
<organism evidence="3 4">
    <name type="scientific">Aduncisulcus paluster</name>
    <dbReference type="NCBI Taxonomy" id="2918883"/>
    <lineage>
        <taxon>Eukaryota</taxon>
        <taxon>Metamonada</taxon>
        <taxon>Carpediemonas-like organisms</taxon>
        <taxon>Aduncisulcus</taxon>
    </lineage>
</organism>
<proteinExistence type="predicted"/>
<feature type="coiled-coil region" evidence="1">
    <location>
        <begin position="1389"/>
        <end position="1479"/>
    </location>
</feature>
<accession>A0ABQ5K446</accession>
<evidence type="ECO:0000256" key="2">
    <source>
        <dbReference type="SAM" id="MobiDB-lite"/>
    </source>
</evidence>
<feature type="coiled-coil region" evidence="1">
    <location>
        <begin position="124"/>
        <end position="192"/>
    </location>
</feature>
<sequence length="1775" mass="209123">MPDHSYEKGINKVLEEERQKVQAQALAASEKAASEVGEAKIRCDKEILRSKKEFEEKIALKIAELKQDKEAALQALAEQHRKALAAKDKKLVEEKALMEKREAAYRAELGKEKLTFEESLRVKMSEERAQLNKLNNGYDLARRKFESDVLKDSEERFQARISKVKKDLEESNEKERISIEEMKATLEEAKREEITRFRTTLEEELERSFKERKARIEDVFQQKEADSMKKRENWKHMRKELSSGMDEQLAKLWKQSNIDREADIQRISASFNASVADIREKFEKSVREKEEECERRVVSIEKEMGQLSEDYELKKQEMKSNQTHKTSQYRVNLERIFSAEKDDLRKTLDKDRQTWKKQLEKQKLDHIAQIHKQEEEFEKEVERQRRVWEQKREELYSHMQQQLSTAEKEKLDGIRESERRCAQSIERAAIAAAADIRALNEKIVAMRNTHSASIAEMRRKREEDFTKLQQTHTSEMAEAEGKLLSEFALKRSELEKQQTERIKKMRQELMREREQHISDLDKVVEEERLRQDQLRKEEREKWEAKVQETEKSGKELIEQERSTFSERLLEIEEQRTTFQAEQLAQSRKESQHSIDIVKQSEAKERQNLETKHKETLDKLTALHEARVIELEKSFELRAANMKEEHDKLLQGAKKAAENAHVTATIHIEKEREEIDKLYVVKMHELKSMLAKEKIEIENKFKEQQKALMSSWEREKAAFESRLTSSTALVSEMRDKMREREKELREEASTRESEISTRYESRLTASQAMIDGLHLNHKKEIEKIADNYTQSQMEFERSVLAKSSAVVAEVEKRKDGEIEAAEQAAKEAWMKCEREITKARSDKSKLENELLLKLRASVREEVDDERATLRAQGEELREKLTTEREKITADHLKTLAERQKKSDELSSSMHASYKELIEQDKVVHKAHIEKMSSSHASELEKLYTTIDTLEGELIRQKELENVSSEKKVADAVEDADHEAQKRLLTREKELSAQYEALLSQQRERIRLLYLSHIELEEDVRRRYTKCLADAQEQQHRAVDRLHQEHRAEVAKVKDSNVNLKRELLADYLQKEKNLRIKLDELLEQERDACNASVNLSKLRTQQDWKQQRQDILDREKSWKEKEIIETKKHISAVSSVKADCAREKEDLVAQQAVTITKLKEETAAQISAVKTEMEAKAQAQQDSLVASHDEHVRSVIKLKDEEMKKDQESLLVQKQTLHSNILEAQHNTQEAVARVRVSIFEEALANAKEVMAAKKRALDRLEEERRRKFKEEQESLSTQLKDELEKLRQRERKLEEKYERRREEDKVKNERMISQIRTECEQRIASAVKECENRLAHQKAEFDDTLTKESAVFESKLAATLQSHCQEKTKLRESLTEERKVFQAKEKTVRKETEKKFDTCEKDIREEHEKKMSIVLSAHASEISALKETLTKEIVTLREQVEKREEEIVRKQREAKEEEARKYTGKLEEAHRQIKAVLEQEFGARKTEMEREKEEEIRKIKADLLAKGAVHDTSVRAQCEERLRSKDQHHAEELKRIEELHTQKVAELREVIKSVKDEMEVSKDKLLKEQEHAILTAEEDTHSSLQHTLATLRAKHDEEITTLKSQHDHDISVRAAEFKQKQLSIASEFSQREAALKKEIEAERASIDVRLREKEKTIENTIALQTQHIRERYERMSSDLHSQCDSEIREITDKMREMKETHDKEREEYEKMVAEEAVRRIKMEQQKFVESIEKREQELRDMVKTAKEECTREKRELREQCEKDMKAHEASQSECC</sequence>
<evidence type="ECO:0000313" key="3">
    <source>
        <dbReference type="EMBL" id="GKT24824.1"/>
    </source>
</evidence>
<feature type="coiled-coil region" evidence="1">
    <location>
        <begin position="11"/>
        <end position="86"/>
    </location>
</feature>
<feature type="coiled-coil region" evidence="1">
    <location>
        <begin position="356"/>
        <end position="387"/>
    </location>
</feature>
<feature type="coiled-coil region" evidence="1">
    <location>
        <begin position="1243"/>
        <end position="1303"/>
    </location>
</feature>
<feature type="region of interest" description="Disordered" evidence="2">
    <location>
        <begin position="582"/>
        <end position="612"/>
    </location>
</feature>
<feature type="coiled-coil region" evidence="1">
    <location>
        <begin position="806"/>
        <end position="885"/>
    </location>
</feature>
<evidence type="ECO:0000313" key="4">
    <source>
        <dbReference type="Proteomes" id="UP001057375"/>
    </source>
</evidence>